<keyword evidence="2" id="KW-0732">Signal</keyword>
<dbReference type="AlphaFoldDB" id="A0A9D3WQ12"/>
<organism evidence="3 4">
    <name type="scientific">Gossypium stocksii</name>
    <dbReference type="NCBI Taxonomy" id="47602"/>
    <lineage>
        <taxon>Eukaryota</taxon>
        <taxon>Viridiplantae</taxon>
        <taxon>Streptophyta</taxon>
        <taxon>Embryophyta</taxon>
        <taxon>Tracheophyta</taxon>
        <taxon>Spermatophyta</taxon>
        <taxon>Magnoliopsida</taxon>
        <taxon>eudicotyledons</taxon>
        <taxon>Gunneridae</taxon>
        <taxon>Pentapetalae</taxon>
        <taxon>rosids</taxon>
        <taxon>malvids</taxon>
        <taxon>Malvales</taxon>
        <taxon>Malvaceae</taxon>
        <taxon>Malvoideae</taxon>
        <taxon>Gossypium</taxon>
    </lineage>
</organism>
<evidence type="ECO:0000313" key="4">
    <source>
        <dbReference type="Proteomes" id="UP000828251"/>
    </source>
</evidence>
<accession>A0A9D3WQ12</accession>
<gene>
    <name evidence="3" type="ORF">J1N35_003376</name>
</gene>
<dbReference type="Proteomes" id="UP000828251">
    <property type="component" value="Unassembled WGS sequence"/>
</dbReference>
<feature type="region of interest" description="Disordered" evidence="1">
    <location>
        <begin position="94"/>
        <end position="114"/>
    </location>
</feature>
<protein>
    <submittedName>
        <fullName evidence="3">Uncharacterized protein</fullName>
    </submittedName>
</protein>
<dbReference type="EMBL" id="JAIQCV010000001">
    <property type="protein sequence ID" value="KAH1131998.1"/>
    <property type="molecule type" value="Genomic_DNA"/>
</dbReference>
<keyword evidence="4" id="KW-1185">Reference proteome</keyword>
<evidence type="ECO:0000256" key="2">
    <source>
        <dbReference type="SAM" id="SignalP"/>
    </source>
</evidence>
<evidence type="ECO:0000256" key="1">
    <source>
        <dbReference type="SAM" id="MobiDB-lite"/>
    </source>
</evidence>
<name>A0A9D3WQ12_9ROSI</name>
<evidence type="ECO:0000313" key="3">
    <source>
        <dbReference type="EMBL" id="KAH1131998.1"/>
    </source>
</evidence>
<feature type="chain" id="PRO_5038876820" evidence="2">
    <location>
        <begin position="23"/>
        <end position="114"/>
    </location>
</feature>
<feature type="signal peptide" evidence="2">
    <location>
        <begin position="1"/>
        <end position="22"/>
    </location>
</feature>
<comment type="caution">
    <text evidence="3">The sequence shown here is derived from an EMBL/GenBank/DDBJ whole genome shotgun (WGS) entry which is preliminary data.</text>
</comment>
<sequence>MKVQLFVVLLWIFVELPVLITGFLPPYETEPTELDSLVVIAYNRSTDIEKHCSSLLTSASELIPDVKRGSRLKNELSFYLGEWEQETDEAPLIQFDDNGNLESSQPPISLLKLA</sequence>
<proteinExistence type="predicted"/>
<dbReference type="OrthoDB" id="1712474at2759"/>
<reference evidence="3 4" key="1">
    <citation type="journal article" date="2021" name="Plant Biotechnol. J.">
        <title>Multi-omics assisted identification of the key and species-specific regulatory components of drought-tolerant mechanisms in Gossypium stocksii.</title>
        <authorList>
            <person name="Yu D."/>
            <person name="Ke L."/>
            <person name="Zhang D."/>
            <person name="Wu Y."/>
            <person name="Sun Y."/>
            <person name="Mei J."/>
            <person name="Sun J."/>
            <person name="Sun Y."/>
        </authorList>
    </citation>
    <scope>NUCLEOTIDE SEQUENCE [LARGE SCALE GENOMIC DNA]</scope>
    <source>
        <strain evidence="4">cv. E1</strain>
        <tissue evidence="3">Leaf</tissue>
    </source>
</reference>